<dbReference type="Gene3D" id="2.40.70.10">
    <property type="entry name" value="Acid Proteases"/>
    <property type="match status" value="1"/>
</dbReference>
<sequence>MARQRACGYPRFVDFDSSAFLLPDIYGNFNKGTLLDPFQFLCPKRKLTIEEMNNNELLLKERNNSLSELKFEVYGLSRAIEKAQIANCEIKGLTSRGGKTTTKTTHNTNIANEPPAPNHDKPVTPREAPAESKPQKAMEQVIKPQISPIPFPRRLKKEKEEAQQRKFLENLKQLQLNIPFIEALTQMPKYAKFLKSLLSNKTRLEEACTVTINKRCSAVLLNKLPLKEKVLGSFTIPCDIGNLHIDNALADLGASISLMPYSIYEKLGLGKPKPTRISLELVDRSIQYPRGIAEHVPIKVDKSILPIDFVILDMREDSKIMIILGRPFLATALRSPGIKKISVEDDKYDQTDSFLINNLEKCIDQTNSESYEEYTDSEKPIRHIEQLDTAYSKLQGTQESGKTRNEHLCSASASEINEKKPELEDLPSHLEYAYLKGDKTHPIIISSKLTEKEKVSLLQALEKHEGAIAWKMSDIKGISPSFYTHKILMEEKFKPVIQPQRRLNPKVQDVVKNEIVRLLNSGLIYPISDSPWVSPIHVVPKKGGITVVLNDNNKLIASRTVTGWRVCIDYRFFQIPIALEDQEKTTFTCPYGTFAYRRMPFRLCNAPVTFQRCMPAIFHDMVEDFIEVFMDDFSVFGHKISGKGIEVDKTKIDVIAKLPYPTNVKGVRSVLGHAGFYLLGLVYIESYILFMKA</sequence>
<dbReference type="InterPro" id="IPR021109">
    <property type="entry name" value="Peptidase_aspartic_dom_sf"/>
</dbReference>
<comment type="caution">
    <text evidence="4">The sequence shown here is derived from an EMBL/GenBank/DDBJ whole genome shotgun (WGS) entry which is preliminary data.</text>
</comment>
<dbReference type="Gene3D" id="3.10.10.10">
    <property type="entry name" value="HIV Type 1 Reverse Transcriptase, subunit A, domain 1"/>
    <property type="match status" value="1"/>
</dbReference>
<dbReference type="CDD" id="cd00303">
    <property type="entry name" value="retropepsin_like"/>
    <property type="match status" value="1"/>
</dbReference>
<dbReference type="InterPro" id="IPR000477">
    <property type="entry name" value="RT_dom"/>
</dbReference>
<evidence type="ECO:0000256" key="2">
    <source>
        <dbReference type="SAM" id="Phobius"/>
    </source>
</evidence>
<dbReference type="Pfam" id="PF00078">
    <property type="entry name" value="RVT_1"/>
    <property type="match status" value="1"/>
</dbReference>
<dbReference type="PANTHER" id="PTHR33067">
    <property type="entry name" value="RNA-DIRECTED DNA POLYMERASE-RELATED"/>
    <property type="match status" value="1"/>
</dbReference>
<reference evidence="4" key="2">
    <citation type="submission" date="2022-01" db="EMBL/GenBank/DDBJ databases">
        <authorList>
            <person name="Yamashiro T."/>
            <person name="Shiraishi A."/>
            <person name="Satake H."/>
            <person name="Nakayama K."/>
        </authorList>
    </citation>
    <scope>NUCLEOTIDE SEQUENCE</scope>
</reference>
<feature type="region of interest" description="Disordered" evidence="1">
    <location>
        <begin position="94"/>
        <end position="139"/>
    </location>
</feature>
<dbReference type="InterPro" id="IPR043502">
    <property type="entry name" value="DNA/RNA_pol_sf"/>
</dbReference>
<accession>A0ABQ5B844</accession>
<evidence type="ECO:0000313" key="5">
    <source>
        <dbReference type="Proteomes" id="UP001151760"/>
    </source>
</evidence>
<name>A0ABQ5B844_9ASTR</name>
<dbReference type="PANTHER" id="PTHR33067:SF35">
    <property type="entry name" value="ASPARTIC PEPTIDASE DDI1-TYPE DOMAIN-CONTAINING PROTEIN"/>
    <property type="match status" value="1"/>
</dbReference>
<organism evidence="4 5">
    <name type="scientific">Tanacetum coccineum</name>
    <dbReference type="NCBI Taxonomy" id="301880"/>
    <lineage>
        <taxon>Eukaryota</taxon>
        <taxon>Viridiplantae</taxon>
        <taxon>Streptophyta</taxon>
        <taxon>Embryophyta</taxon>
        <taxon>Tracheophyta</taxon>
        <taxon>Spermatophyta</taxon>
        <taxon>Magnoliopsida</taxon>
        <taxon>eudicotyledons</taxon>
        <taxon>Gunneridae</taxon>
        <taxon>Pentapetalae</taxon>
        <taxon>asterids</taxon>
        <taxon>campanulids</taxon>
        <taxon>Asterales</taxon>
        <taxon>Asteraceae</taxon>
        <taxon>Asteroideae</taxon>
        <taxon>Anthemideae</taxon>
        <taxon>Anthemidinae</taxon>
        <taxon>Tanacetum</taxon>
    </lineage>
</organism>
<evidence type="ECO:0000256" key="1">
    <source>
        <dbReference type="SAM" id="MobiDB-lite"/>
    </source>
</evidence>
<evidence type="ECO:0000313" key="4">
    <source>
        <dbReference type="EMBL" id="GJT09708.1"/>
    </source>
</evidence>
<proteinExistence type="predicted"/>
<dbReference type="EMBL" id="BQNB010012929">
    <property type="protein sequence ID" value="GJT09708.1"/>
    <property type="molecule type" value="Genomic_DNA"/>
</dbReference>
<dbReference type="CDD" id="cd01647">
    <property type="entry name" value="RT_LTR"/>
    <property type="match status" value="1"/>
</dbReference>
<feature type="compositionally biased region" description="Basic and acidic residues" evidence="1">
    <location>
        <begin position="118"/>
        <end position="136"/>
    </location>
</feature>
<keyword evidence="2" id="KW-0812">Transmembrane</keyword>
<protein>
    <recommendedName>
        <fullName evidence="3">Reverse transcriptase domain-containing protein</fullName>
    </recommendedName>
</protein>
<evidence type="ECO:0000259" key="3">
    <source>
        <dbReference type="Pfam" id="PF00078"/>
    </source>
</evidence>
<feature type="transmembrane region" description="Helical" evidence="2">
    <location>
        <begin position="670"/>
        <end position="690"/>
    </location>
</feature>
<reference evidence="4" key="1">
    <citation type="journal article" date="2022" name="Int. J. Mol. Sci.">
        <title>Draft Genome of Tanacetum Coccineum: Genomic Comparison of Closely Related Tanacetum-Family Plants.</title>
        <authorList>
            <person name="Yamashiro T."/>
            <person name="Shiraishi A."/>
            <person name="Nakayama K."/>
            <person name="Satake H."/>
        </authorList>
    </citation>
    <scope>NUCLEOTIDE SEQUENCE</scope>
</reference>
<dbReference type="Proteomes" id="UP001151760">
    <property type="component" value="Unassembled WGS sequence"/>
</dbReference>
<keyword evidence="2" id="KW-1133">Transmembrane helix</keyword>
<keyword evidence="5" id="KW-1185">Reference proteome</keyword>
<gene>
    <name evidence="4" type="ORF">Tco_0856750</name>
</gene>
<keyword evidence="2" id="KW-0472">Membrane</keyword>
<feature type="compositionally biased region" description="Low complexity" evidence="1">
    <location>
        <begin position="94"/>
        <end position="108"/>
    </location>
</feature>
<dbReference type="SUPFAM" id="SSF56672">
    <property type="entry name" value="DNA/RNA polymerases"/>
    <property type="match status" value="1"/>
</dbReference>
<feature type="domain" description="Reverse transcriptase" evidence="3">
    <location>
        <begin position="572"/>
        <end position="638"/>
    </location>
</feature>